<dbReference type="AlphaFoldDB" id="A0AAV2S8P8"/>
<feature type="transmembrane region" description="Helical" evidence="7">
    <location>
        <begin position="250"/>
        <end position="271"/>
    </location>
</feature>
<evidence type="ECO:0000256" key="5">
    <source>
        <dbReference type="ARBA" id="ARBA00023136"/>
    </source>
</evidence>
<dbReference type="Pfam" id="PF00001">
    <property type="entry name" value="7tm_1"/>
    <property type="match status" value="1"/>
</dbReference>
<evidence type="ECO:0000256" key="7">
    <source>
        <dbReference type="SAM" id="Phobius"/>
    </source>
</evidence>
<dbReference type="InterPro" id="IPR000276">
    <property type="entry name" value="GPCR_Rhodpsn"/>
</dbReference>
<keyword evidence="6" id="KW-0807">Transducer</keyword>
<sequence length="350" mass="40119">MDFAVDDTPTGCTQINESSLPVISPEVMDVIFVNYGVVYPIIIVLGVITNILCLIVLCRPRIRDLYVNKYLRFLAVVDLTGIAMCIPTTPLKLTCTFQSYSKALYYTYFGWMPITVVRNIGLCTVVWMSYDRFIAIWFPHRFTEMKKPSVIISKQIVTVILNIVISMPIYISSKIVCIYTENEVYWLSEAAYKFNRDDWLKSYTYFYCICIAVMQFTLLVFSIGLLLGIIKKKIINQSEENRNMQILQTVILLIMNSGYIASTFAYNFILLNKYNPEENQCVATASQESQMAWVNSIALFWSAFDISLYLLFIGDYRNVLKSVLLIKKQISTDNAGEINESSVLSNHPIK</sequence>
<evidence type="ECO:0000256" key="3">
    <source>
        <dbReference type="ARBA" id="ARBA00022692"/>
    </source>
</evidence>
<dbReference type="SUPFAM" id="SSF81321">
    <property type="entry name" value="Family A G protein-coupled receptor-like"/>
    <property type="match status" value="1"/>
</dbReference>
<dbReference type="Proteomes" id="UP001497623">
    <property type="component" value="Unassembled WGS sequence"/>
</dbReference>
<proteinExistence type="inferred from homology"/>
<name>A0AAV2S8P8_MEGNR</name>
<keyword evidence="5 7" id="KW-0472">Membrane</keyword>
<dbReference type="Gene3D" id="1.20.1070.10">
    <property type="entry name" value="Rhodopsin 7-helix transmembrane proteins"/>
    <property type="match status" value="1"/>
</dbReference>
<keyword evidence="3 6" id="KW-0812">Transmembrane</keyword>
<evidence type="ECO:0000256" key="4">
    <source>
        <dbReference type="ARBA" id="ARBA00022989"/>
    </source>
</evidence>
<dbReference type="PANTHER" id="PTHR47760:SF1">
    <property type="entry name" value="G-PROTEIN COUPLED RECEPTORS FAMILY 1 PROFILE DOMAIN-CONTAINING PROTEIN"/>
    <property type="match status" value="1"/>
</dbReference>
<accession>A0AAV2S8P8</accession>
<feature type="transmembrane region" description="Helical" evidence="7">
    <location>
        <begin position="109"/>
        <end position="130"/>
    </location>
</feature>
<dbReference type="PROSITE" id="PS50262">
    <property type="entry name" value="G_PROTEIN_RECEP_F1_2"/>
    <property type="match status" value="1"/>
</dbReference>
<reference evidence="9 10" key="1">
    <citation type="submission" date="2024-05" db="EMBL/GenBank/DDBJ databases">
        <authorList>
            <person name="Wallberg A."/>
        </authorList>
    </citation>
    <scope>NUCLEOTIDE SEQUENCE [LARGE SCALE GENOMIC DNA]</scope>
</reference>
<dbReference type="InterPro" id="IPR053093">
    <property type="entry name" value="GPCR-like"/>
</dbReference>
<feature type="transmembrane region" description="Helical" evidence="7">
    <location>
        <begin position="291"/>
        <end position="312"/>
    </location>
</feature>
<feature type="domain" description="G-protein coupled receptors family 1 profile" evidence="8">
    <location>
        <begin position="49"/>
        <end position="255"/>
    </location>
</feature>
<evidence type="ECO:0000256" key="1">
    <source>
        <dbReference type="ARBA" id="ARBA00004370"/>
    </source>
</evidence>
<keyword evidence="6" id="KW-0297">G-protein coupled receptor</keyword>
<comment type="subcellular location">
    <subcellularLocation>
        <location evidence="1">Membrane</location>
    </subcellularLocation>
</comment>
<gene>
    <name evidence="9" type="ORF">MNOR_LOCUS34551</name>
</gene>
<dbReference type="GO" id="GO:0004930">
    <property type="term" value="F:G protein-coupled receptor activity"/>
    <property type="evidence" value="ECO:0007669"/>
    <property type="project" value="UniProtKB-KW"/>
</dbReference>
<keyword evidence="10" id="KW-1185">Reference proteome</keyword>
<feature type="transmembrane region" description="Helical" evidence="7">
    <location>
        <begin position="204"/>
        <end position="229"/>
    </location>
</feature>
<feature type="transmembrane region" description="Helical" evidence="7">
    <location>
        <begin position="151"/>
        <end position="171"/>
    </location>
</feature>
<feature type="transmembrane region" description="Helical" evidence="7">
    <location>
        <begin position="37"/>
        <end position="58"/>
    </location>
</feature>
<evidence type="ECO:0000259" key="8">
    <source>
        <dbReference type="PROSITE" id="PS50262"/>
    </source>
</evidence>
<dbReference type="PANTHER" id="PTHR47760">
    <property type="entry name" value="G-PROTEIN COUPLED RECEPTOR B0563.6-LIKE PROTEIN-RELATED"/>
    <property type="match status" value="1"/>
</dbReference>
<dbReference type="PROSITE" id="PS00237">
    <property type="entry name" value="G_PROTEIN_RECEP_F1_1"/>
    <property type="match status" value="1"/>
</dbReference>
<comment type="similarity">
    <text evidence="2 6">Belongs to the G-protein coupled receptor 1 family.</text>
</comment>
<organism evidence="9 10">
    <name type="scientific">Meganyctiphanes norvegica</name>
    <name type="common">Northern krill</name>
    <name type="synonym">Thysanopoda norvegica</name>
    <dbReference type="NCBI Taxonomy" id="48144"/>
    <lineage>
        <taxon>Eukaryota</taxon>
        <taxon>Metazoa</taxon>
        <taxon>Ecdysozoa</taxon>
        <taxon>Arthropoda</taxon>
        <taxon>Crustacea</taxon>
        <taxon>Multicrustacea</taxon>
        <taxon>Malacostraca</taxon>
        <taxon>Eumalacostraca</taxon>
        <taxon>Eucarida</taxon>
        <taxon>Euphausiacea</taxon>
        <taxon>Euphausiidae</taxon>
        <taxon>Meganyctiphanes</taxon>
    </lineage>
</organism>
<dbReference type="GO" id="GO:0016020">
    <property type="term" value="C:membrane"/>
    <property type="evidence" value="ECO:0007669"/>
    <property type="project" value="UniProtKB-SubCell"/>
</dbReference>
<keyword evidence="6" id="KW-0675">Receptor</keyword>
<dbReference type="PRINTS" id="PR00237">
    <property type="entry name" value="GPCRRHODOPSN"/>
</dbReference>
<dbReference type="EMBL" id="CAXKWB010053662">
    <property type="protein sequence ID" value="CAL4174616.1"/>
    <property type="molecule type" value="Genomic_DNA"/>
</dbReference>
<comment type="caution">
    <text evidence="9">The sequence shown here is derived from an EMBL/GenBank/DDBJ whole genome shotgun (WGS) entry which is preliminary data.</text>
</comment>
<evidence type="ECO:0000313" key="9">
    <source>
        <dbReference type="EMBL" id="CAL4174616.1"/>
    </source>
</evidence>
<protein>
    <recommendedName>
        <fullName evidence="8">G-protein coupled receptors family 1 profile domain-containing protein</fullName>
    </recommendedName>
</protein>
<feature type="transmembrane region" description="Helical" evidence="7">
    <location>
        <begin position="70"/>
        <end position="89"/>
    </location>
</feature>
<evidence type="ECO:0000256" key="6">
    <source>
        <dbReference type="RuleBase" id="RU000688"/>
    </source>
</evidence>
<evidence type="ECO:0000313" key="10">
    <source>
        <dbReference type="Proteomes" id="UP001497623"/>
    </source>
</evidence>
<evidence type="ECO:0000256" key="2">
    <source>
        <dbReference type="ARBA" id="ARBA00010663"/>
    </source>
</evidence>
<dbReference type="InterPro" id="IPR017452">
    <property type="entry name" value="GPCR_Rhodpsn_7TM"/>
</dbReference>
<keyword evidence="4 7" id="KW-1133">Transmembrane helix</keyword>